<dbReference type="EMBL" id="MFJM01000066">
    <property type="protein sequence ID" value="OGG15906.1"/>
    <property type="molecule type" value="Genomic_DNA"/>
</dbReference>
<sequence length="185" mass="21142">MDQGKENRPTGETKKLVRRSLKDHLQEIYDAEHFKDPESSRLAQLFLDILEESNLIIIDQVENYIVLDNYLSLFPVDIEGKFTRSAVVINQQTHDALLKGDKKFLPSDEQLIAFAKAVIYNNDFPHDNIPTTLESKSLNLNNITPSRSIFASREGAYRPEIPALRIIETQINPVPQRLDITTPLN</sequence>
<dbReference type="Proteomes" id="UP000176253">
    <property type="component" value="Unassembled WGS sequence"/>
</dbReference>
<gene>
    <name evidence="1" type="ORF">A3D78_07035</name>
</gene>
<dbReference type="STRING" id="1798383.A3D78_07035"/>
<protein>
    <submittedName>
        <fullName evidence="1">Uncharacterized protein</fullName>
    </submittedName>
</protein>
<name>A0A1F5ZTU6_9BACT</name>
<evidence type="ECO:0000313" key="2">
    <source>
        <dbReference type="Proteomes" id="UP000176253"/>
    </source>
</evidence>
<evidence type="ECO:0000313" key="1">
    <source>
        <dbReference type="EMBL" id="OGG15906.1"/>
    </source>
</evidence>
<accession>A0A1F5ZTU6</accession>
<dbReference type="AlphaFoldDB" id="A0A1F5ZTU6"/>
<comment type="caution">
    <text evidence="1">The sequence shown here is derived from an EMBL/GenBank/DDBJ whole genome shotgun (WGS) entry which is preliminary data.</text>
</comment>
<organism evidence="1 2">
    <name type="scientific">Candidatus Gottesmanbacteria bacterium RIFCSPHIGHO2_02_FULL_39_14</name>
    <dbReference type="NCBI Taxonomy" id="1798383"/>
    <lineage>
        <taxon>Bacteria</taxon>
        <taxon>Candidatus Gottesmaniibacteriota</taxon>
    </lineage>
</organism>
<proteinExistence type="predicted"/>
<reference evidence="1 2" key="1">
    <citation type="journal article" date="2016" name="Nat. Commun.">
        <title>Thousands of microbial genomes shed light on interconnected biogeochemical processes in an aquifer system.</title>
        <authorList>
            <person name="Anantharaman K."/>
            <person name="Brown C.T."/>
            <person name="Hug L.A."/>
            <person name="Sharon I."/>
            <person name="Castelle C.J."/>
            <person name="Probst A.J."/>
            <person name="Thomas B.C."/>
            <person name="Singh A."/>
            <person name="Wilkins M.J."/>
            <person name="Karaoz U."/>
            <person name="Brodie E.L."/>
            <person name="Williams K.H."/>
            <person name="Hubbard S.S."/>
            <person name="Banfield J.F."/>
        </authorList>
    </citation>
    <scope>NUCLEOTIDE SEQUENCE [LARGE SCALE GENOMIC DNA]</scope>
</reference>